<comment type="caution">
    <text evidence="3">The sequence shown here is derived from an EMBL/GenBank/DDBJ whole genome shotgun (WGS) entry which is preliminary data.</text>
</comment>
<proteinExistence type="predicted"/>
<dbReference type="EMBL" id="BOMI01000188">
    <property type="protein sequence ID" value="GID80200.1"/>
    <property type="molecule type" value="Genomic_DNA"/>
</dbReference>
<dbReference type="RefSeq" id="WP_203777282.1">
    <property type="nucleotide sequence ID" value="NZ_BAAABO010000010.1"/>
</dbReference>
<feature type="domain" description="AMP-binding enzyme C-terminal" evidence="2">
    <location>
        <begin position="416"/>
        <end position="487"/>
    </location>
</feature>
<feature type="domain" description="AMP-dependent synthetase/ligase" evidence="1">
    <location>
        <begin position="7"/>
        <end position="358"/>
    </location>
</feature>
<dbReference type="PANTHER" id="PTHR45527">
    <property type="entry name" value="NONRIBOSOMAL PEPTIDE SYNTHETASE"/>
    <property type="match status" value="1"/>
</dbReference>
<dbReference type="Pfam" id="PF13193">
    <property type="entry name" value="AMP-binding_C"/>
    <property type="match status" value="1"/>
</dbReference>
<dbReference type="InterPro" id="IPR045851">
    <property type="entry name" value="AMP-bd_C_sf"/>
</dbReference>
<accession>A0ABQ3YJT9</accession>
<dbReference type="GO" id="GO:0016874">
    <property type="term" value="F:ligase activity"/>
    <property type="evidence" value="ECO:0007669"/>
    <property type="project" value="UniProtKB-KW"/>
</dbReference>
<name>A0ABQ3YJT9_9ACTN</name>
<dbReference type="Gene3D" id="3.30.300.30">
    <property type="match status" value="1"/>
</dbReference>
<keyword evidence="3" id="KW-0436">Ligase</keyword>
<dbReference type="Pfam" id="PF00501">
    <property type="entry name" value="AMP-binding"/>
    <property type="match status" value="1"/>
</dbReference>
<reference evidence="3 4" key="1">
    <citation type="submission" date="2021-01" db="EMBL/GenBank/DDBJ databases">
        <title>Whole genome shotgun sequence of Actinoplanes deccanensis NBRC 13994.</title>
        <authorList>
            <person name="Komaki H."/>
            <person name="Tamura T."/>
        </authorList>
    </citation>
    <scope>NUCLEOTIDE SEQUENCE [LARGE SCALE GENOMIC DNA]</scope>
    <source>
        <strain evidence="3 4">NBRC 13994</strain>
    </source>
</reference>
<dbReference type="NCBIfam" id="TIGR01733">
    <property type="entry name" value="AA-adenyl-dom"/>
    <property type="match status" value="1"/>
</dbReference>
<dbReference type="Gene3D" id="3.40.50.12780">
    <property type="entry name" value="N-terminal domain of ligase-like"/>
    <property type="match status" value="1"/>
</dbReference>
<dbReference type="InterPro" id="IPR010071">
    <property type="entry name" value="AA_adenyl_dom"/>
</dbReference>
<dbReference type="InterPro" id="IPR020845">
    <property type="entry name" value="AMP-binding_CS"/>
</dbReference>
<evidence type="ECO:0000259" key="2">
    <source>
        <dbReference type="Pfam" id="PF13193"/>
    </source>
</evidence>
<dbReference type="InterPro" id="IPR025110">
    <property type="entry name" value="AMP-bd_C"/>
</dbReference>
<protein>
    <submittedName>
        <fullName evidence="3">D-alanine--poly(Phosphoribitol) ligase</fullName>
    </submittedName>
</protein>
<sequence>MRLTDRFFAAARQWPDQAAFDTGDRVISYREAAARVTGAASRLADRLEPGDRVALNLGKSPDAIMLMLATLAAGLSYVPIDPAAPPARRAFVLADSGARALIVDDRTEAGWPDDVDVDVRVPAAGLAGLLAPAYSAGLPAADRDDTAYVLYTSGSTGRPKGVVITHGNAEAFVDWAAGYAGVRPGDRVAVHAPLHFDLPVFDLYASLTTGATVCPVSEHVALFPQALLRMLRGRRITVLYAVPSALIALLHRSTLTEGGLPDLRLLLYAGEEFHPAPLARLMAALPDTEVHNLYGPIETNVVTALRVRPGHLRLSRIPLGHAVAGARIFLVNDGVPVTEPDQAGEMLVSGPSRTPGYLDRPELTAASRAVVHADGQDWTCHRTGDYATRDAEGVLHFLGRRDGLVKTRGFRVELGEVEATLLRHEAVQEAAVVAIADDEHTNVLHAFAIAEADGEELRQWCLQALPPYMVPATVTVAADLPRTSTGKLARRELAEGLSA</sequence>
<evidence type="ECO:0000313" key="4">
    <source>
        <dbReference type="Proteomes" id="UP000609879"/>
    </source>
</evidence>
<dbReference type="PROSITE" id="PS00455">
    <property type="entry name" value="AMP_BINDING"/>
    <property type="match status" value="1"/>
</dbReference>
<dbReference type="SUPFAM" id="SSF56801">
    <property type="entry name" value="Acetyl-CoA synthetase-like"/>
    <property type="match status" value="1"/>
</dbReference>
<gene>
    <name evidence="3" type="ORF">Ade02nite_88410</name>
</gene>
<dbReference type="InterPro" id="IPR042099">
    <property type="entry name" value="ANL_N_sf"/>
</dbReference>
<dbReference type="PRINTS" id="PR00154">
    <property type="entry name" value="AMPBINDING"/>
</dbReference>
<evidence type="ECO:0000259" key="1">
    <source>
        <dbReference type="Pfam" id="PF00501"/>
    </source>
</evidence>
<dbReference type="InterPro" id="IPR000873">
    <property type="entry name" value="AMP-dep_synth/lig_dom"/>
</dbReference>
<dbReference type="InterPro" id="IPR020459">
    <property type="entry name" value="AMP-binding"/>
</dbReference>
<organism evidence="3 4">
    <name type="scientific">Paractinoplanes deccanensis</name>
    <dbReference type="NCBI Taxonomy" id="113561"/>
    <lineage>
        <taxon>Bacteria</taxon>
        <taxon>Bacillati</taxon>
        <taxon>Actinomycetota</taxon>
        <taxon>Actinomycetes</taxon>
        <taxon>Micromonosporales</taxon>
        <taxon>Micromonosporaceae</taxon>
        <taxon>Paractinoplanes</taxon>
    </lineage>
</organism>
<keyword evidence="4" id="KW-1185">Reference proteome</keyword>
<evidence type="ECO:0000313" key="3">
    <source>
        <dbReference type="EMBL" id="GID80200.1"/>
    </source>
</evidence>
<dbReference type="PANTHER" id="PTHR45527:SF1">
    <property type="entry name" value="FATTY ACID SYNTHASE"/>
    <property type="match status" value="1"/>
</dbReference>
<dbReference type="Proteomes" id="UP000609879">
    <property type="component" value="Unassembled WGS sequence"/>
</dbReference>